<evidence type="ECO:0000256" key="1">
    <source>
        <dbReference type="ARBA" id="ARBA00004275"/>
    </source>
</evidence>
<evidence type="ECO:0000256" key="4">
    <source>
        <dbReference type="ARBA" id="ARBA00023140"/>
    </source>
</evidence>
<dbReference type="AlphaFoldDB" id="A0A016WX85"/>
<dbReference type="PROSITE" id="PS00455">
    <property type="entry name" value="AMP_BINDING"/>
    <property type="match status" value="1"/>
</dbReference>
<reference evidence="7" key="1">
    <citation type="journal article" date="2015" name="Nat. Genet.">
        <title>The genome and transcriptome of the zoonotic hookworm Ancylostoma ceylanicum identify infection-specific gene families.</title>
        <authorList>
            <person name="Schwarz E.M."/>
            <person name="Hu Y."/>
            <person name="Antoshechkin I."/>
            <person name="Miller M.M."/>
            <person name="Sternberg P.W."/>
            <person name="Aroian R.V."/>
        </authorList>
    </citation>
    <scope>NUCLEOTIDE SEQUENCE</scope>
    <source>
        <strain evidence="7">HY135</strain>
    </source>
</reference>
<evidence type="ECO:0000256" key="2">
    <source>
        <dbReference type="ARBA" id="ARBA00006432"/>
    </source>
</evidence>
<dbReference type="PANTHER" id="PTHR24096">
    <property type="entry name" value="LONG-CHAIN-FATTY-ACID--COA LIGASE"/>
    <property type="match status" value="1"/>
</dbReference>
<dbReference type="PANTHER" id="PTHR24096:SF149">
    <property type="entry name" value="AMP-BINDING DOMAIN-CONTAINING PROTEIN-RELATED"/>
    <property type="match status" value="1"/>
</dbReference>
<comment type="subcellular location">
    <subcellularLocation>
        <location evidence="1">Peroxisome</location>
    </subcellularLocation>
</comment>
<dbReference type="Gene3D" id="3.40.50.12780">
    <property type="entry name" value="N-terminal domain of ligase-like"/>
    <property type="match status" value="1"/>
</dbReference>
<organism evidence="6 7">
    <name type="scientific">Ancylostoma ceylanicum</name>
    <dbReference type="NCBI Taxonomy" id="53326"/>
    <lineage>
        <taxon>Eukaryota</taxon>
        <taxon>Metazoa</taxon>
        <taxon>Ecdysozoa</taxon>
        <taxon>Nematoda</taxon>
        <taxon>Chromadorea</taxon>
        <taxon>Rhabditida</taxon>
        <taxon>Rhabditina</taxon>
        <taxon>Rhabditomorpha</taxon>
        <taxon>Strongyloidea</taxon>
        <taxon>Ancylostomatidae</taxon>
        <taxon>Ancylostomatinae</taxon>
        <taxon>Ancylostoma</taxon>
    </lineage>
</organism>
<protein>
    <recommendedName>
        <fullName evidence="5">AMP-dependent synthetase/ligase domain-containing protein</fullName>
    </recommendedName>
</protein>
<gene>
    <name evidence="6" type="primary">Acey_s0478.g2202</name>
    <name evidence="6" type="synonym">Acey-C32E8.6</name>
    <name evidence="6" type="ORF">Y032_0478g2202</name>
</gene>
<comment type="similarity">
    <text evidence="2">Belongs to the ATP-dependent AMP-binding enzyme family.</text>
</comment>
<keyword evidence="7" id="KW-1185">Reference proteome</keyword>
<proteinExistence type="inferred from homology"/>
<dbReference type="InterPro" id="IPR020845">
    <property type="entry name" value="AMP-binding_CS"/>
</dbReference>
<dbReference type="Pfam" id="PF00501">
    <property type="entry name" value="AMP-binding"/>
    <property type="match status" value="1"/>
</dbReference>
<dbReference type="SUPFAM" id="SSF56801">
    <property type="entry name" value="Acetyl-CoA synthetase-like"/>
    <property type="match status" value="1"/>
</dbReference>
<accession>A0A016WX85</accession>
<dbReference type="STRING" id="53326.A0A016WX85"/>
<keyword evidence="3" id="KW-0436">Ligase</keyword>
<evidence type="ECO:0000259" key="5">
    <source>
        <dbReference type="Pfam" id="PF00501"/>
    </source>
</evidence>
<dbReference type="InterPro" id="IPR042099">
    <property type="entry name" value="ANL_N_sf"/>
</dbReference>
<dbReference type="GO" id="GO:0016405">
    <property type="term" value="F:CoA-ligase activity"/>
    <property type="evidence" value="ECO:0007669"/>
    <property type="project" value="TreeGrafter"/>
</dbReference>
<dbReference type="Proteomes" id="UP000024635">
    <property type="component" value="Unassembled WGS sequence"/>
</dbReference>
<evidence type="ECO:0000313" key="6">
    <source>
        <dbReference type="EMBL" id="EYC43882.1"/>
    </source>
</evidence>
<keyword evidence="4" id="KW-0576">Peroxisome</keyword>
<evidence type="ECO:0000313" key="7">
    <source>
        <dbReference type="Proteomes" id="UP000024635"/>
    </source>
</evidence>
<dbReference type="GO" id="GO:0005777">
    <property type="term" value="C:peroxisome"/>
    <property type="evidence" value="ECO:0007669"/>
    <property type="project" value="UniProtKB-SubCell"/>
</dbReference>
<comment type="caution">
    <text evidence="6">The sequence shown here is derived from an EMBL/GenBank/DDBJ whole genome shotgun (WGS) entry which is preliminary data.</text>
</comment>
<evidence type="ECO:0000256" key="3">
    <source>
        <dbReference type="ARBA" id="ARBA00022598"/>
    </source>
</evidence>
<feature type="domain" description="AMP-dependent synthetase/ligase" evidence="5">
    <location>
        <begin position="25"/>
        <end position="388"/>
    </location>
</feature>
<dbReference type="OrthoDB" id="10253869at2759"/>
<name>A0A016WX85_9BILA</name>
<dbReference type="InterPro" id="IPR000873">
    <property type="entry name" value="AMP-dep_synth/lig_dom"/>
</dbReference>
<dbReference type="EMBL" id="JARK01000078">
    <property type="protein sequence ID" value="EYC43882.1"/>
    <property type="molecule type" value="Genomic_DNA"/>
</dbReference>
<sequence>MTTTSDVPLICFPSPETSFTRAFMEFVRKYETRFAFIDPETKERLAFWDLDNILDQIRYHLHQRGVEKGTVIATHCGNSIDFILMCMAAIDLGAVVVPMNPASTLFEIDKYLTVCEVEHIVIEPEYERKINELLEQPKFKKISTIPLEKLRGLQENENVPPKIETDLHGEETAFIFFSSGTTGPPKAIRHSHRTLLAPLCQVMSTTLSPTKYPIPSLLGGNRVHGVLPYFHAGGLITVFCMLVEGVTVVINRKWNQYGFLRILMEYQVTIINIVPPVLDFLVKHPLVDSFDLSKLRLVFVGAAMCEENQIRLLKERLPDIQDVVQLFGMTEAGMLLFATPTGNTRLSSVGRPMPGVEAAVIGEDKKCLDFGEVGELVVRSPSMMVGYLGLKE</sequence>